<dbReference type="AlphaFoldDB" id="A0A060UK91"/>
<dbReference type="EMBL" id="CCCS020000008">
    <property type="protein sequence ID" value="CDQ09077.1"/>
    <property type="molecule type" value="Genomic_DNA"/>
</dbReference>
<dbReference type="Gene3D" id="1.10.1660.10">
    <property type="match status" value="1"/>
</dbReference>
<evidence type="ECO:0000313" key="7">
    <source>
        <dbReference type="Proteomes" id="UP000595420"/>
    </source>
</evidence>
<accession>A0A060UK91</accession>
<evidence type="ECO:0000313" key="5">
    <source>
        <dbReference type="Proteomes" id="UP000093129"/>
    </source>
</evidence>
<evidence type="ECO:0000313" key="6">
    <source>
        <dbReference type="Proteomes" id="UP000193925"/>
    </source>
</evidence>
<dbReference type="EMBL" id="MASQ01000075">
    <property type="protein sequence ID" value="OCB03206.1"/>
    <property type="molecule type" value="Genomic_DNA"/>
</dbReference>
<dbReference type="EMBL" id="CP059488">
    <property type="protein sequence ID" value="QQD72634.1"/>
    <property type="molecule type" value="Genomic_DNA"/>
</dbReference>
<dbReference type="EMBL" id="LT841305">
    <property type="protein sequence ID" value="SMH66609.1"/>
    <property type="molecule type" value="Genomic_DNA"/>
</dbReference>
<dbReference type="Proteomes" id="UP000193925">
    <property type="component" value="Chromosome AFERRI"/>
</dbReference>
<proteinExistence type="predicted"/>
<sequence length="98" mass="11208">MVSPPITVIEAELLEEGDFCFDFPHFCTLLHCAEGEAVQLVRYGVIHPEGSGPQHWRFRSLDLYRARLSRRLSRDLEIDMAGAALAVDLLERLRGWKI</sequence>
<organism evidence="1">
    <name type="scientific">Acidithiobacillus ferrivorans</name>
    <dbReference type="NCBI Taxonomy" id="160808"/>
    <lineage>
        <taxon>Bacteria</taxon>
        <taxon>Pseudomonadati</taxon>
        <taxon>Pseudomonadota</taxon>
        <taxon>Acidithiobacillia</taxon>
        <taxon>Acidithiobacillales</taxon>
        <taxon>Acidithiobacillaceae</taxon>
        <taxon>Acidithiobacillus</taxon>
    </lineage>
</organism>
<evidence type="ECO:0000313" key="4">
    <source>
        <dbReference type="EMBL" id="SMH66609.1"/>
    </source>
</evidence>
<dbReference type="Proteomes" id="UP000093129">
    <property type="component" value="Unassembled WGS sequence"/>
</dbReference>
<reference evidence="1" key="1">
    <citation type="submission" date="2014-03" db="EMBL/GenBank/DDBJ databases">
        <authorList>
            <person name="Genoscope - CEA"/>
        </authorList>
    </citation>
    <scope>NUCLEOTIDE SEQUENCE [LARGE SCALE GENOMIC DNA]</scope>
    <source>
        <strain evidence="1">CF27</strain>
    </source>
</reference>
<reference evidence="3 7" key="5">
    <citation type="submission" date="2020-07" db="EMBL/GenBank/DDBJ databases">
        <title>Complete genome sequence analysis of Acidithiobacillus ferrivorans XJFY6S-08 reveals extreme environmental adaptation to alpine acid mine drainage.</title>
        <authorList>
            <person name="Yan L."/>
            <person name="Ni Y."/>
        </authorList>
    </citation>
    <scope>NUCLEOTIDE SEQUENCE [LARGE SCALE GENOMIC DNA]</scope>
    <source>
        <strain evidence="3 7">XJFY6S-08</strain>
    </source>
</reference>
<evidence type="ECO:0000313" key="2">
    <source>
        <dbReference type="EMBL" id="OCB03206.1"/>
    </source>
</evidence>
<reference evidence="1" key="2">
    <citation type="submission" date="2014-07" db="EMBL/GenBank/DDBJ databases">
        <title>Initial genome analysis of the psychrotolerant acidophile Acidithiobacillus ferrivorans CF27: insights into iron and sulfur oxidation pathways and into biofilm formation.</title>
        <authorList>
            <person name="Talla E."/>
            <person name="Hedrich S."/>
            <person name="Mangenot S."/>
            <person name="Ji B."/>
            <person name="Johnson D.B."/>
            <person name="Barbe V."/>
            <person name="Bonnefoy V."/>
        </authorList>
    </citation>
    <scope>NUCLEOTIDE SEQUENCE [LARGE SCALE GENOMIC DNA]</scope>
    <source>
        <strain evidence="1">CF27</strain>
    </source>
</reference>
<dbReference type="Proteomes" id="UP000595420">
    <property type="component" value="Chromosome"/>
</dbReference>
<gene>
    <name evidence="1" type="ORF">AFERRI_160022</name>
    <name evidence="4" type="ORF">AFERRI_30341</name>
    <name evidence="2" type="ORF">BBC27_09005</name>
    <name evidence="3" type="ORF">H2515_14895</name>
</gene>
<reference evidence="2 5" key="3">
    <citation type="submission" date="2016-07" db="EMBL/GenBank/DDBJ databases">
        <title>Draft genome of a psychrotolerant acidophile Acidithiobacillus ferrivorans strain YL15.</title>
        <authorList>
            <person name="Peng T."/>
            <person name="Ma L."/>
            <person name="Nan M."/>
            <person name="An N."/>
            <person name="Wang M."/>
            <person name="Qiu G."/>
            <person name="Zeng W."/>
        </authorList>
    </citation>
    <scope>NUCLEOTIDE SEQUENCE [LARGE SCALE GENOMIC DNA]</scope>
    <source>
        <strain evidence="2 5">YL15</strain>
    </source>
</reference>
<protein>
    <submittedName>
        <fullName evidence="1">MerR family transcriptional regulator</fullName>
    </submittedName>
</protein>
<evidence type="ECO:0000313" key="1">
    <source>
        <dbReference type="EMBL" id="CDQ09077.1"/>
    </source>
</evidence>
<name>A0A060UK91_9PROT</name>
<evidence type="ECO:0000313" key="3">
    <source>
        <dbReference type="EMBL" id="QQD72634.1"/>
    </source>
</evidence>
<keyword evidence="6" id="KW-1185">Reference proteome</keyword>
<dbReference type="RefSeq" id="WP_035191454.1">
    <property type="nucleotide sequence ID" value="NZ_CCCS020000008.1"/>
</dbReference>
<reference evidence="4 6" key="4">
    <citation type="submission" date="2017-03" db="EMBL/GenBank/DDBJ databases">
        <authorList>
            <person name="Regsiter A."/>
            <person name="William W."/>
        </authorList>
    </citation>
    <scope>NUCLEOTIDE SEQUENCE [LARGE SCALE GENOMIC DNA]</scope>
    <source>
        <strain evidence="4">PRJEB5721</strain>
    </source>
</reference>
<dbReference type="Pfam" id="PF13591">
    <property type="entry name" value="MerR_2"/>
    <property type="match status" value="1"/>
</dbReference>